<dbReference type="EMBL" id="JAOXHL010000001">
    <property type="protein sequence ID" value="MCV3728242.1"/>
    <property type="molecule type" value="Genomic_DNA"/>
</dbReference>
<dbReference type="Proteomes" id="UP001208245">
    <property type="component" value="Unassembled WGS sequence"/>
</dbReference>
<sequence length="280" mass="31544">MKIKTKKWLTYSMIGLSLTAVGMVSMLTSCTKKAPKKPGKTTNKTGGFVEEKPNAKQAEDFAHGIIYDAKQPLPVPKEFANSNQTQKIVGNQQLNGKILKLDDDNELMFFGYYLAVGDANGNVHVHPHIIQPIELVLWENQWYDEDWDEKNPYIQVPNNPVVKISEGGILKGVRIYYANHNNLGNLIFDDFIVRVDGIGSSSAFIKKPTNFDDDWRYVQVDIPFDVDYLQSKLAEAKQNQLDSSAIRITGLSFVHTHGNNIIGAELTIQFRTPIYIKVVD</sequence>
<feature type="chain" id="PRO_5047529987" description="Lipoprotein" evidence="2">
    <location>
        <begin position="23"/>
        <end position="280"/>
    </location>
</feature>
<evidence type="ECO:0000313" key="4">
    <source>
        <dbReference type="Proteomes" id="UP001208245"/>
    </source>
</evidence>
<evidence type="ECO:0000256" key="1">
    <source>
        <dbReference type="SAM" id="MobiDB-lite"/>
    </source>
</evidence>
<reference evidence="3 4" key="1">
    <citation type="journal article" date="2020" name="Int. J. Syst. Evol. Microbiol.">
        <title>Ureaplasma miroungigenitalium sp. nov. isolated from northern elephant seals (Mirounga angustirostris) and Ureaplasma zalophigenitalium sp. nov. isolated from California sea lions (Zalophus californianus).</title>
        <authorList>
            <person name="Volokhov D.V."/>
            <person name="Gulland F.M."/>
            <person name="Gao Y."/>
            <person name="Chizhikov V.E."/>
        </authorList>
    </citation>
    <scope>NUCLEOTIDE SEQUENCE [LARGE SCALE GENOMIC DNA]</scope>
    <source>
        <strain evidence="3 4">ES3182-GEN</strain>
    </source>
</reference>
<comment type="caution">
    <text evidence="3">The sequence shown here is derived from an EMBL/GenBank/DDBJ whole genome shotgun (WGS) entry which is preliminary data.</text>
</comment>
<accession>A0ABT3BM64</accession>
<feature type="signal peptide" evidence="2">
    <location>
        <begin position="1"/>
        <end position="22"/>
    </location>
</feature>
<evidence type="ECO:0000313" key="3">
    <source>
        <dbReference type="EMBL" id="MCV3728242.1"/>
    </source>
</evidence>
<name>A0ABT3BM64_9BACT</name>
<organism evidence="3 4">
    <name type="scientific">Ureaplasma miroungigenitalium</name>
    <dbReference type="NCBI Taxonomy" id="1042321"/>
    <lineage>
        <taxon>Bacteria</taxon>
        <taxon>Bacillati</taxon>
        <taxon>Mycoplasmatota</taxon>
        <taxon>Mycoplasmoidales</taxon>
        <taxon>Mycoplasmoidaceae</taxon>
        <taxon>Ureaplasma</taxon>
    </lineage>
</organism>
<protein>
    <recommendedName>
        <fullName evidence="5">Lipoprotein</fullName>
    </recommendedName>
</protein>
<proteinExistence type="predicted"/>
<dbReference type="PROSITE" id="PS51257">
    <property type="entry name" value="PROKAR_LIPOPROTEIN"/>
    <property type="match status" value="1"/>
</dbReference>
<evidence type="ECO:0008006" key="5">
    <source>
        <dbReference type="Google" id="ProtNLM"/>
    </source>
</evidence>
<feature type="region of interest" description="Disordered" evidence="1">
    <location>
        <begin position="31"/>
        <end position="53"/>
    </location>
</feature>
<keyword evidence="2" id="KW-0732">Signal</keyword>
<dbReference type="RefSeq" id="WP_263821572.1">
    <property type="nucleotide sequence ID" value="NZ_JAOXHK010000001.1"/>
</dbReference>
<gene>
    <name evidence="3" type="ORF">OF376_00360</name>
</gene>
<evidence type="ECO:0000256" key="2">
    <source>
        <dbReference type="SAM" id="SignalP"/>
    </source>
</evidence>
<keyword evidence="4" id="KW-1185">Reference proteome</keyword>